<protein>
    <submittedName>
        <fullName evidence="1">Uncharacterized protein</fullName>
    </submittedName>
</protein>
<dbReference type="AlphaFoldDB" id="A0A0F9CW93"/>
<organism evidence="1">
    <name type="scientific">marine sediment metagenome</name>
    <dbReference type="NCBI Taxonomy" id="412755"/>
    <lineage>
        <taxon>unclassified sequences</taxon>
        <taxon>metagenomes</taxon>
        <taxon>ecological metagenomes</taxon>
    </lineage>
</organism>
<evidence type="ECO:0000313" key="1">
    <source>
        <dbReference type="EMBL" id="KKL04143.1"/>
    </source>
</evidence>
<gene>
    <name evidence="1" type="ORF">LCGC14_2619020</name>
</gene>
<reference evidence="1" key="1">
    <citation type="journal article" date="2015" name="Nature">
        <title>Complex archaea that bridge the gap between prokaryotes and eukaryotes.</title>
        <authorList>
            <person name="Spang A."/>
            <person name="Saw J.H."/>
            <person name="Jorgensen S.L."/>
            <person name="Zaremba-Niedzwiedzka K."/>
            <person name="Martijn J."/>
            <person name="Lind A.E."/>
            <person name="van Eijk R."/>
            <person name="Schleper C."/>
            <person name="Guy L."/>
            <person name="Ettema T.J."/>
        </authorList>
    </citation>
    <scope>NUCLEOTIDE SEQUENCE</scope>
</reference>
<comment type="caution">
    <text evidence="1">The sequence shown here is derived from an EMBL/GenBank/DDBJ whole genome shotgun (WGS) entry which is preliminary data.</text>
</comment>
<sequence length="93" mass="10188">MTGHCPNCHLDLVAGKCRECGYVNTFEWTCPDCGVLLVSVQNPPAFCPVCKDKLNAEKAEAERLYWKEKADGLRSVSDDIVAKILADNAGKES</sequence>
<proteinExistence type="predicted"/>
<name>A0A0F9CW93_9ZZZZ</name>
<dbReference type="EMBL" id="LAZR01044647">
    <property type="protein sequence ID" value="KKL04143.1"/>
    <property type="molecule type" value="Genomic_DNA"/>
</dbReference>
<dbReference type="SUPFAM" id="SSF161187">
    <property type="entry name" value="YfgJ-like"/>
    <property type="match status" value="1"/>
</dbReference>
<accession>A0A0F9CW93</accession>